<name>A0A164A9E9_9BRAD</name>
<dbReference type="AlphaFoldDB" id="A0A164A9E9"/>
<evidence type="ECO:0000313" key="3">
    <source>
        <dbReference type="Proteomes" id="UP000076574"/>
    </source>
</evidence>
<evidence type="ECO:0000256" key="1">
    <source>
        <dbReference type="SAM" id="SignalP"/>
    </source>
</evidence>
<dbReference type="STRING" id="943830.A4A58_21485"/>
<reference evidence="2 3" key="1">
    <citation type="submission" date="2016-03" db="EMBL/GenBank/DDBJ databases">
        <title>Microsymbionts genomes from the relict species Vavilovia formosa (Stev.) Fed.</title>
        <authorList>
            <person name="Kopat V."/>
            <person name="Chirak E."/>
            <person name="Kimeklis A."/>
            <person name="Andronov E."/>
        </authorList>
    </citation>
    <scope>NUCLEOTIDE SEQUENCE [LARGE SCALE GENOMIC DNA]</scope>
    <source>
        <strain evidence="2 3">Vaf07</strain>
    </source>
</reference>
<comment type="caution">
    <text evidence="2">The sequence shown here is derived from an EMBL/GenBank/DDBJ whole genome shotgun (WGS) entry which is preliminary data.</text>
</comment>
<organism evidence="2 3">
    <name type="scientific">Tardiphaga robiniae</name>
    <dbReference type="NCBI Taxonomy" id="943830"/>
    <lineage>
        <taxon>Bacteria</taxon>
        <taxon>Pseudomonadati</taxon>
        <taxon>Pseudomonadota</taxon>
        <taxon>Alphaproteobacteria</taxon>
        <taxon>Hyphomicrobiales</taxon>
        <taxon>Nitrobacteraceae</taxon>
        <taxon>Tardiphaga</taxon>
    </lineage>
</organism>
<evidence type="ECO:0000313" key="2">
    <source>
        <dbReference type="EMBL" id="KZD24453.1"/>
    </source>
</evidence>
<proteinExistence type="predicted"/>
<dbReference type="InterPro" id="IPR014587">
    <property type="entry name" value="UCP034077"/>
</dbReference>
<dbReference type="Proteomes" id="UP000076574">
    <property type="component" value="Unassembled WGS sequence"/>
</dbReference>
<protein>
    <recommendedName>
        <fullName evidence="4">TonB C-terminal domain-containing protein</fullName>
    </recommendedName>
</protein>
<dbReference type="EMBL" id="LVYV01000003">
    <property type="protein sequence ID" value="KZD24453.1"/>
    <property type="molecule type" value="Genomic_DNA"/>
</dbReference>
<gene>
    <name evidence="2" type="ORF">A4A58_21485</name>
</gene>
<keyword evidence="3" id="KW-1185">Reference proteome</keyword>
<sequence>MMPRRRVVALLAASLLSGVLQGHPASAQSDAVSTLEGMFGRLKACWQPPALPRGHPGMEITVLFSLTRSGELLGKPRITFETPGASEADSVAYRTAVMETLQHCTPMPFTGGLGDAVAGRPFRLRFDDRRNLPKPVERRAWLLPRIL</sequence>
<accession>A0A164A9E9</accession>
<feature type="chain" id="PRO_5007848612" description="TonB C-terminal domain-containing protein" evidence="1">
    <location>
        <begin position="28"/>
        <end position="147"/>
    </location>
</feature>
<dbReference type="PIRSF" id="PIRSF034077">
    <property type="entry name" value="UCP034077"/>
    <property type="match status" value="1"/>
</dbReference>
<dbReference type="OrthoDB" id="7997311at2"/>
<keyword evidence="1" id="KW-0732">Signal</keyword>
<feature type="signal peptide" evidence="1">
    <location>
        <begin position="1"/>
        <end position="27"/>
    </location>
</feature>
<evidence type="ECO:0008006" key="4">
    <source>
        <dbReference type="Google" id="ProtNLM"/>
    </source>
</evidence>